<sequence length="594" mass="66989">MPQQFHQQQGKGGYVAPNNRTKKLKSTPPCKLSRHLIVNGSKSFDGSMGDLSIRCGDMGHRKLDCSTNCASLETEGNNLKYRDIDSSNWRGRDLGIARKSSVSSSDQKMQIKDVATEDDNKILTCEEYDGVPCNTSRTEFTNATKMQKKSIRKERRIIKHLGEIFGHQGKGPVNYKKLAEEIMVEVSLMDLFQISPDLSKAFRILSTRVNERNMKEKIRSELPKMRQMERRDNAKESEVLFRKAAGPQYVTEEKSFRIQVVVKAKKNGKQVKVSLPTSITQADQGSGMVIVTVGFLKKFGLPIKNLSERGMDGLTMNVADGTSARLTHYSQFEIRVLGIWRKVEAFVRPFSGKDTTEVHLLLGVIEIGDPERGEKCVKIQGPVFVESEEHKLVLFPGRKEEMVYVESSSDDSEDPDSENSDESSDDDSLSDIFEEGNSEKQSTKGRSSKTTKLSSNQVGIETLSSPERCEEISRINFNAPRININKEEERNMSITPQEQIDKWFNETGVRIGELNPEQLSKIKRLLYTNQDLNSTDLGDLLYTDLYVHRALAAREGILDDGIKFELYESTIKANGRLFDWKAMAQLVDKSDNPG</sequence>
<feature type="region of interest" description="Disordered" evidence="1">
    <location>
        <begin position="1"/>
        <end position="28"/>
    </location>
</feature>
<reference evidence="2 3" key="1">
    <citation type="submission" date="2017-10" db="EMBL/GenBank/DDBJ databases">
        <title>Development of genomic resources for the powdery mildew, Erysiphe pulchra.</title>
        <authorList>
            <person name="Wadl P.A."/>
            <person name="Mack B.M."/>
            <person name="Moore G."/>
            <person name="Beltz S.B."/>
        </authorList>
    </citation>
    <scope>NUCLEOTIDE SEQUENCE [LARGE SCALE GENOMIC DNA]</scope>
    <source>
        <strain evidence="2">Cflorida</strain>
    </source>
</reference>
<evidence type="ECO:0000256" key="1">
    <source>
        <dbReference type="SAM" id="MobiDB-lite"/>
    </source>
</evidence>
<feature type="region of interest" description="Disordered" evidence="1">
    <location>
        <begin position="403"/>
        <end position="465"/>
    </location>
</feature>
<keyword evidence="3" id="KW-1185">Reference proteome</keyword>
<accession>A0A2S4PV43</accession>
<proteinExistence type="predicted"/>
<comment type="caution">
    <text evidence="2">The sequence shown here is derived from an EMBL/GenBank/DDBJ whole genome shotgun (WGS) entry which is preliminary data.</text>
</comment>
<dbReference type="AlphaFoldDB" id="A0A2S4PV43"/>
<feature type="compositionally biased region" description="Acidic residues" evidence="1">
    <location>
        <begin position="408"/>
        <end position="436"/>
    </location>
</feature>
<evidence type="ECO:0008006" key="4">
    <source>
        <dbReference type="Google" id="ProtNLM"/>
    </source>
</evidence>
<dbReference type="EMBL" id="PEDP01000462">
    <property type="protein sequence ID" value="POS85900.1"/>
    <property type="molecule type" value="Genomic_DNA"/>
</dbReference>
<evidence type="ECO:0000313" key="3">
    <source>
        <dbReference type="Proteomes" id="UP000237438"/>
    </source>
</evidence>
<gene>
    <name evidence="2" type="ORF">EPUL_002307</name>
</gene>
<organism evidence="2 3">
    <name type="scientific">Erysiphe pulchra</name>
    <dbReference type="NCBI Taxonomy" id="225359"/>
    <lineage>
        <taxon>Eukaryota</taxon>
        <taxon>Fungi</taxon>
        <taxon>Dikarya</taxon>
        <taxon>Ascomycota</taxon>
        <taxon>Pezizomycotina</taxon>
        <taxon>Leotiomycetes</taxon>
        <taxon>Erysiphales</taxon>
        <taxon>Erysiphaceae</taxon>
        <taxon>Erysiphe</taxon>
    </lineage>
</organism>
<dbReference type="STRING" id="225359.A0A2S4PV43"/>
<feature type="compositionally biased region" description="Polar residues" evidence="1">
    <location>
        <begin position="444"/>
        <end position="465"/>
    </location>
</feature>
<protein>
    <recommendedName>
        <fullName evidence="4">CCHC-type domain-containing protein</fullName>
    </recommendedName>
</protein>
<name>A0A2S4PV43_9PEZI</name>
<dbReference type="Proteomes" id="UP000237438">
    <property type="component" value="Unassembled WGS sequence"/>
</dbReference>
<dbReference type="OrthoDB" id="4774312at2759"/>
<evidence type="ECO:0000313" key="2">
    <source>
        <dbReference type="EMBL" id="POS85900.1"/>
    </source>
</evidence>